<dbReference type="EMBL" id="BTGU01000146">
    <property type="protein sequence ID" value="GMN63273.1"/>
    <property type="molecule type" value="Genomic_DNA"/>
</dbReference>
<accession>A0AA88J2B7</accession>
<dbReference type="SUPFAM" id="SSF52113">
    <property type="entry name" value="BRCT domain"/>
    <property type="match status" value="1"/>
</dbReference>
<dbReference type="SMART" id="SM00292">
    <property type="entry name" value="BRCT"/>
    <property type="match status" value="1"/>
</dbReference>
<feature type="domain" description="BRCT" evidence="1">
    <location>
        <begin position="56"/>
        <end position="167"/>
    </location>
</feature>
<sequence>MGGGGGGVVEVIKSKGCSRLLVGISSPLNSFRGLQPVEPMSPASSSSLVSGRSVVRSAAPFLGLVICVTGLSKEARKQVMEATERLGGQYSPNLHPQCTHLVVQISFSFKFNWLKEELLNECYNFGGRKFEHALKHGPRNGLFIVTLGWFVDSVRKNARLSESNYSVKSFGENAMPLDEWNRLTGFSGAENSCLPVGVRGSKQSCMVEEPLVRFSGRETNRRNDSTLSGHSMYVDLDTSAELRNKVKVFLPYKIRISLDVDIAVIEAASREGATLLDKWFVGCHASHVVCEGSSIRRYLGHASNLVTPLWVLKTAKEKYVQRLVHMSADLARQVNLMLEDFHSGIAGEPEEVVKARSIAEDASSFRNKANYEERQWIANSAKIGVRNRRGRRMQTCQTPMRPITPTSLLDSICWSISEPTSTAAIYTDSLSSEGASEQRTPQFFDAKGDAKDSEASFANLTRPLTESEKSEVVFRNNFLTILFPVDRFSEVGPSSRTFFSDGGFTCVQVLDHIYAFYQENMSVHEIEAAIHTDSKHADRLRSVYSSKETADRGYVIFKRIDFLGSRRSFEMLKRVSGDNNSNVYELLIRA</sequence>
<dbReference type="InterPro" id="IPR036420">
    <property type="entry name" value="BRCT_dom_sf"/>
</dbReference>
<comment type="caution">
    <text evidence="2">The sequence shown here is derived from an EMBL/GenBank/DDBJ whole genome shotgun (WGS) entry which is preliminary data.</text>
</comment>
<protein>
    <recommendedName>
        <fullName evidence="1">BRCT domain-containing protein</fullName>
    </recommendedName>
</protein>
<dbReference type="PANTHER" id="PTHR47576">
    <property type="entry name" value="BRCT DOMAIN DNA REPAIR PROTEIN-RELATED"/>
    <property type="match status" value="1"/>
</dbReference>
<dbReference type="PROSITE" id="PS50172">
    <property type="entry name" value="BRCT"/>
    <property type="match status" value="1"/>
</dbReference>
<dbReference type="InterPro" id="IPR059215">
    <property type="entry name" value="BRCT2_TopBP1-like"/>
</dbReference>
<dbReference type="AlphaFoldDB" id="A0AA88J2B7"/>
<dbReference type="Proteomes" id="UP001187192">
    <property type="component" value="Unassembled WGS sequence"/>
</dbReference>
<gene>
    <name evidence="2" type="ORF">TIFTF001_032355</name>
</gene>
<dbReference type="CDD" id="cd17731">
    <property type="entry name" value="BRCT_TopBP1_rpt2_like"/>
    <property type="match status" value="1"/>
</dbReference>
<dbReference type="Pfam" id="PF00533">
    <property type="entry name" value="BRCT"/>
    <property type="match status" value="1"/>
</dbReference>
<dbReference type="PANTHER" id="PTHR47576:SF2">
    <property type="entry name" value="BRCT DOMAIN DNA REPAIR PROTEIN-RELATED"/>
    <property type="match status" value="1"/>
</dbReference>
<dbReference type="InterPro" id="IPR046522">
    <property type="entry name" value="DUF6699"/>
</dbReference>
<evidence type="ECO:0000313" key="2">
    <source>
        <dbReference type="EMBL" id="GMN63273.1"/>
    </source>
</evidence>
<dbReference type="InterPro" id="IPR001357">
    <property type="entry name" value="BRCT_dom"/>
</dbReference>
<reference evidence="2" key="1">
    <citation type="submission" date="2023-07" db="EMBL/GenBank/DDBJ databases">
        <title>draft genome sequence of fig (Ficus carica).</title>
        <authorList>
            <person name="Takahashi T."/>
            <person name="Nishimura K."/>
        </authorList>
    </citation>
    <scope>NUCLEOTIDE SEQUENCE</scope>
</reference>
<organism evidence="2 3">
    <name type="scientific">Ficus carica</name>
    <name type="common">Common fig</name>
    <dbReference type="NCBI Taxonomy" id="3494"/>
    <lineage>
        <taxon>Eukaryota</taxon>
        <taxon>Viridiplantae</taxon>
        <taxon>Streptophyta</taxon>
        <taxon>Embryophyta</taxon>
        <taxon>Tracheophyta</taxon>
        <taxon>Spermatophyta</taxon>
        <taxon>Magnoliopsida</taxon>
        <taxon>eudicotyledons</taxon>
        <taxon>Gunneridae</taxon>
        <taxon>Pentapetalae</taxon>
        <taxon>rosids</taxon>
        <taxon>fabids</taxon>
        <taxon>Rosales</taxon>
        <taxon>Moraceae</taxon>
        <taxon>Ficeae</taxon>
        <taxon>Ficus</taxon>
    </lineage>
</organism>
<name>A0AA88J2B7_FICCA</name>
<keyword evidence="3" id="KW-1185">Reference proteome</keyword>
<evidence type="ECO:0000259" key="1">
    <source>
        <dbReference type="PROSITE" id="PS50172"/>
    </source>
</evidence>
<evidence type="ECO:0000313" key="3">
    <source>
        <dbReference type="Proteomes" id="UP001187192"/>
    </source>
</evidence>
<dbReference type="Pfam" id="PF20415">
    <property type="entry name" value="DUF6699"/>
    <property type="match status" value="1"/>
</dbReference>
<dbReference type="Gene3D" id="3.40.50.10190">
    <property type="entry name" value="BRCT domain"/>
    <property type="match status" value="1"/>
</dbReference>
<proteinExistence type="predicted"/>